<dbReference type="InterPro" id="IPR050624">
    <property type="entry name" value="HTH-type_Tx_Regulator"/>
</dbReference>
<feature type="domain" description="HTH tetR-type" evidence="3">
    <location>
        <begin position="10"/>
        <end position="70"/>
    </location>
</feature>
<dbReference type="PRINTS" id="PR00455">
    <property type="entry name" value="HTHTETR"/>
</dbReference>
<evidence type="ECO:0000259" key="3">
    <source>
        <dbReference type="PROSITE" id="PS50977"/>
    </source>
</evidence>
<accession>A0A379CE63</accession>
<proteinExistence type="predicted"/>
<protein>
    <submittedName>
        <fullName evidence="4">Uncharacterized HTH-type transcriptional regulator yfiR</fullName>
    </submittedName>
</protein>
<evidence type="ECO:0000313" key="4">
    <source>
        <dbReference type="EMBL" id="SUB60498.1"/>
    </source>
</evidence>
<evidence type="ECO:0000256" key="2">
    <source>
        <dbReference type="PROSITE-ProRule" id="PRU00335"/>
    </source>
</evidence>
<dbReference type="SUPFAM" id="SSF46689">
    <property type="entry name" value="Homeodomain-like"/>
    <property type="match status" value="1"/>
</dbReference>
<dbReference type="AlphaFoldDB" id="A0A379CE63"/>
<dbReference type="InterPro" id="IPR001647">
    <property type="entry name" value="HTH_TetR"/>
</dbReference>
<sequence length="201" mass="23788">MEEKKQKVGQIRKKEILEAAKKVFLRKGFADTVMEDIITETSLSRGGVYYHYKSIVEILHDLMREGMAYRMDKMNEFMAKYSNELGKEALAEMLVDRMLDENELMSIYVIYLQAIKNNDELKKLYPVLKEETLHSDYGGDIKGVKLGDFRWNTTDFVLYFMNAIILGCEILEARDNFWQNRDFLIKVMMLYFDYYDEGKIK</sequence>
<name>A0A379CE63_9FIRM</name>
<dbReference type="PANTHER" id="PTHR43479">
    <property type="entry name" value="ACREF/ENVCD OPERON REPRESSOR-RELATED"/>
    <property type="match status" value="1"/>
</dbReference>
<dbReference type="Gene3D" id="1.10.357.10">
    <property type="entry name" value="Tetracycline Repressor, domain 2"/>
    <property type="match status" value="1"/>
</dbReference>
<evidence type="ECO:0000256" key="1">
    <source>
        <dbReference type="ARBA" id="ARBA00023125"/>
    </source>
</evidence>
<dbReference type="PROSITE" id="PS50977">
    <property type="entry name" value="HTH_TETR_2"/>
    <property type="match status" value="1"/>
</dbReference>
<dbReference type="RefSeq" id="WP_002846227.1">
    <property type="nucleotide sequence ID" value="NZ_FOVA01000017.1"/>
</dbReference>
<keyword evidence="1 2" id="KW-0238">DNA-binding</keyword>
<dbReference type="EMBL" id="UGTB01000004">
    <property type="protein sequence ID" value="SUB60498.1"/>
    <property type="molecule type" value="Genomic_DNA"/>
</dbReference>
<feature type="DNA-binding region" description="H-T-H motif" evidence="2">
    <location>
        <begin position="33"/>
        <end position="52"/>
    </location>
</feature>
<dbReference type="GO" id="GO:0003677">
    <property type="term" value="F:DNA binding"/>
    <property type="evidence" value="ECO:0007669"/>
    <property type="project" value="UniProtKB-UniRule"/>
</dbReference>
<dbReference type="Pfam" id="PF00440">
    <property type="entry name" value="TetR_N"/>
    <property type="match status" value="1"/>
</dbReference>
<dbReference type="InterPro" id="IPR009057">
    <property type="entry name" value="Homeodomain-like_sf"/>
</dbReference>
<gene>
    <name evidence="4" type="primary">yfiR_1</name>
    <name evidence="4" type="ORF">NCTC11460_00403</name>
</gene>
<dbReference type="PANTHER" id="PTHR43479:SF11">
    <property type="entry name" value="ACREF_ENVCD OPERON REPRESSOR-RELATED"/>
    <property type="match status" value="1"/>
</dbReference>
<organism evidence="4 5">
    <name type="scientific">Peptostreptococcus anaerobius</name>
    <dbReference type="NCBI Taxonomy" id="1261"/>
    <lineage>
        <taxon>Bacteria</taxon>
        <taxon>Bacillati</taxon>
        <taxon>Bacillota</taxon>
        <taxon>Clostridia</taxon>
        <taxon>Peptostreptococcales</taxon>
        <taxon>Peptostreptococcaceae</taxon>
        <taxon>Peptostreptococcus</taxon>
    </lineage>
</organism>
<dbReference type="Proteomes" id="UP000255101">
    <property type="component" value="Unassembled WGS sequence"/>
</dbReference>
<evidence type="ECO:0000313" key="5">
    <source>
        <dbReference type="Proteomes" id="UP000255101"/>
    </source>
</evidence>
<reference evidence="4 5" key="1">
    <citation type="submission" date="2018-06" db="EMBL/GenBank/DDBJ databases">
        <authorList>
            <consortium name="Pathogen Informatics"/>
            <person name="Doyle S."/>
        </authorList>
    </citation>
    <scope>NUCLEOTIDE SEQUENCE [LARGE SCALE GENOMIC DNA]</scope>
    <source>
        <strain evidence="4 5">NCTC11460</strain>
    </source>
</reference>